<dbReference type="InterPro" id="IPR008925">
    <property type="entry name" value="aa_tRNA-synth_I_cd-bd_sf"/>
</dbReference>
<name>A0A916Z675_9SPHN</name>
<proteinExistence type="inferred from homology"/>
<keyword evidence="5 10" id="KW-0547">Nucleotide-binding</keyword>
<evidence type="ECO:0000256" key="3">
    <source>
        <dbReference type="ARBA" id="ARBA00022490"/>
    </source>
</evidence>
<dbReference type="Gene3D" id="1.10.10.350">
    <property type="match status" value="1"/>
</dbReference>
<feature type="binding site" evidence="10">
    <location>
        <position position="333"/>
    </location>
    <ligand>
        <name>ATP</name>
        <dbReference type="ChEBI" id="CHEBI:30616"/>
    </ligand>
</feature>
<dbReference type="GO" id="GO:0006430">
    <property type="term" value="P:lysyl-tRNA aminoacylation"/>
    <property type="evidence" value="ECO:0007669"/>
    <property type="project" value="UniProtKB-UniRule"/>
</dbReference>
<dbReference type="PANTHER" id="PTHR37940:SF1">
    <property type="entry name" value="LYSINE--TRNA LIGASE"/>
    <property type="match status" value="1"/>
</dbReference>
<evidence type="ECO:0000256" key="5">
    <source>
        <dbReference type="ARBA" id="ARBA00022741"/>
    </source>
</evidence>
<keyword evidence="6 10" id="KW-0067">ATP-binding</keyword>
<dbReference type="Pfam" id="PF01921">
    <property type="entry name" value="tRNA-synt_1f"/>
    <property type="match status" value="1"/>
</dbReference>
<accession>A0A916Z675</accession>
<organism evidence="11 12">
    <name type="scientific">Croceicoccus mobilis</name>
    <dbReference type="NCBI Taxonomy" id="1703339"/>
    <lineage>
        <taxon>Bacteria</taxon>
        <taxon>Pseudomonadati</taxon>
        <taxon>Pseudomonadota</taxon>
        <taxon>Alphaproteobacteria</taxon>
        <taxon>Sphingomonadales</taxon>
        <taxon>Erythrobacteraceae</taxon>
        <taxon>Croceicoccus</taxon>
    </lineage>
</organism>
<evidence type="ECO:0000256" key="10">
    <source>
        <dbReference type="HAMAP-Rule" id="MF_00177"/>
    </source>
</evidence>
<dbReference type="PANTHER" id="PTHR37940">
    <property type="entry name" value="LYSINE--TRNA LIGASE"/>
    <property type="match status" value="1"/>
</dbReference>
<comment type="catalytic activity">
    <reaction evidence="9 10">
        <text>tRNA(Lys) + L-lysine + ATP = L-lysyl-tRNA(Lys) + AMP + diphosphate</text>
        <dbReference type="Rhea" id="RHEA:20792"/>
        <dbReference type="Rhea" id="RHEA-COMP:9696"/>
        <dbReference type="Rhea" id="RHEA-COMP:9697"/>
        <dbReference type="ChEBI" id="CHEBI:30616"/>
        <dbReference type="ChEBI" id="CHEBI:32551"/>
        <dbReference type="ChEBI" id="CHEBI:33019"/>
        <dbReference type="ChEBI" id="CHEBI:78442"/>
        <dbReference type="ChEBI" id="CHEBI:78529"/>
        <dbReference type="ChEBI" id="CHEBI:456215"/>
        <dbReference type="EC" id="6.1.1.6"/>
    </reaction>
</comment>
<evidence type="ECO:0000256" key="7">
    <source>
        <dbReference type="ARBA" id="ARBA00022917"/>
    </source>
</evidence>
<keyword evidence="4 10" id="KW-0436">Ligase</keyword>
<evidence type="ECO:0000313" key="11">
    <source>
        <dbReference type="EMBL" id="GGD78560.1"/>
    </source>
</evidence>
<evidence type="ECO:0000256" key="9">
    <source>
        <dbReference type="ARBA" id="ARBA00048573"/>
    </source>
</evidence>
<dbReference type="InterPro" id="IPR014729">
    <property type="entry name" value="Rossmann-like_a/b/a_fold"/>
</dbReference>
<dbReference type="EC" id="6.1.1.6" evidence="10"/>
<dbReference type="HAMAP" id="MF_00177">
    <property type="entry name" value="Lys_tRNA_synth_class1"/>
    <property type="match status" value="1"/>
</dbReference>
<dbReference type="InterPro" id="IPR020751">
    <property type="entry name" value="aa-tRNA-synth_I_codon-bd_sub2"/>
</dbReference>
<dbReference type="Gene3D" id="3.40.50.620">
    <property type="entry name" value="HUPs"/>
    <property type="match status" value="2"/>
</dbReference>
<feature type="short sequence motif" description="'KMSKS' region" evidence="10">
    <location>
        <begin position="330"/>
        <end position="334"/>
    </location>
</feature>
<dbReference type="PROSITE" id="PS00178">
    <property type="entry name" value="AA_TRNA_LIGASE_I"/>
    <property type="match status" value="1"/>
</dbReference>
<dbReference type="InterPro" id="IPR002904">
    <property type="entry name" value="Lys-tRNA-ligase"/>
</dbReference>
<dbReference type="AlphaFoldDB" id="A0A916Z675"/>
<comment type="caution">
    <text evidence="11">The sequence shown here is derived from an EMBL/GenBank/DDBJ whole genome shotgun (WGS) entry which is preliminary data.</text>
</comment>
<dbReference type="SUPFAM" id="SSF52374">
    <property type="entry name" value="Nucleotidylyl transferase"/>
    <property type="match status" value="1"/>
</dbReference>
<dbReference type="SUPFAM" id="SSF48163">
    <property type="entry name" value="An anticodon-binding domain of class I aminoacyl-tRNA synthetases"/>
    <property type="match status" value="1"/>
</dbReference>
<keyword evidence="12" id="KW-1185">Reference proteome</keyword>
<evidence type="ECO:0000256" key="1">
    <source>
        <dbReference type="ARBA" id="ARBA00004496"/>
    </source>
</evidence>
<dbReference type="Proteomes" id="UP000612349">
    <property type="component" value="Unassembled WGS sequence"/>
</dbReference>
<dbReference type="GO" id="GO:0005737">
    <property type="term" value="C:cytoplasm"/>
    <property type="evidence" value="ECO:0007669"/>
    <property type="project" value="UniProtKB-SubCell"/>
</dbReference>
<reference evidence="11" key="1">
    <citation type="journal article" date="2014" name="Int. J. Syst. Evol. Microbiol.">
        <title>Complete genome sequence of Corynebacterium casei LMG S-19264T (=DSM 44701T), isolated from a smear-ripened cheese.</title>
        <authorList>
            <consortium name="US DOE Joint Genome Institute (JGI-PGF)"/>
            <person name="Walter F."/>
            <person name="Albersmeier A."/>
            <person name="Kalinowski J."/>
            <person name="Ruckert C."/>
        </authorList>
    </citation>
    <scope>NUCLEOTIDE SEQUENCE</scope>
    <source>
        <strain evidence="11">CGMCC 1.15360</strain>
    </source>
</reference>
<reference evidence="11" key="2">
    <citation type="submission" date="2020-09" db="EMBL/GenBank/DDBJ databases">
        <authorList>
            <person name="Sun Q."/>
            <person name="Zhou Y."/>
        </authorList>
    </citation>
    <scope>NUCLEOTIDE SEQUENCE</scope>
    <source>
        <strain evidence="11">CGMCC 1.15360</strain>
    </source>
</reference>
<evidence type="ECO:0000256" key="6">
    <source>
        <dbReference type="ARBA" id="ARBA00022840"/>
    </source>
</evidence>
<dbReference type="NCBIfam" id="NF001968">
    <property type="entry name" value="PRK00750.1-2"/>
    <property type="match status" value="1"/>
</dbReference>
<keyword evidence="3 10" id="KW-0963">Cytoplasm</keyword>
<dbReference type="GO" id="GO:0000049">
    <property type="term" value="F:tRNA binding"/>
    <property type="evidence" value="ECO:0007669"/>
    <property type="project" value="InterPro"/>
</dbReference>
<gene>
    <name evidence="10 11" type="primary">lysS</name>
    <name evidence="11" type="ORF">GCM10010990_30520</name>
</gene>
<dbReference type="GO" id="GO:0005524">
    <property type="term" value="F:ATP binding"/>
    <property type="evidence" value="ECO:0007669"/>
    <property type="project" value="UniProtKB-UniRule"/>
</dbReference>
<dbReference type="EMBL" id="BMIP01000007">
    <property type="protein sequence ID" value="GGD78560.1"/>
    <property type="molecule type" value="Genomic_DNA"/>
</dbReference>
<feature type="short sequence motif" description="'HIGH' region" evidence="10">
    <location>
        <begin position="83"/>
        <end position="91"/>
    </location>
</feature>
<evidence type="ECO:0000313" key="12">
    <source>
        <dbReference type="Proteomes" id="UP000612349"/>
    </source>
</evidence>
<protein>
    <recommendedName>
        <fullName evidence="10">Lysine--tRNA ligase</fullName>
        <ecNumber evidence="10">6.1.1.6</ecNumber>
    </recommendedName>
    <alternativeName>
        <fullName evidence="10">Lysyl-tRNA synthetase</fullName>
        <shortName evidence="10">LysRS</shortName>
    </alternativeName>
</protein>
<dbReference type="InterPro" id="IPR001412">
    <property type="entry name" value="aa-tRNA-synth_I_CS"/>
</dbReference>
<keyword evidence="7 10" id="KW-0648">Protein biosynthesis</keyword>
<keyword evidence="8 10" id="KW-0030">Aminoacyl-tRNA synthetase</keyword>
<evidence type="ECO:0000256" key="4">
    <source>
        <dbReference type="ARBA" id="ARBA00022598"/>
    </source>
</evidence>
<comment type="similarity">
    <text evidence="2 10">Belongs to the class-I aminoacyl-tRNA synthetase family.</text>
</comment>
<evidence type="ECO:0000256" key="8">
    <source>
        <dbReference type="ARBA" id="ARBA00023146"/>
    </source>
</evidence>
<sequence>MGRFRRIVAPWHLRFASLSRKARLTMSTTDTIATTAEQLQAAAANSKAWPFQEAQRLAKRFPGGKRNAAGELVPVFFETGYGPSGLPHIGTFQEVLRTTFVRRAYEVLTGGHPTRLVAFSDDMDGLRKVPDNVPNGDVLAAHLGHPLSRIPDPFNAGFDSFAAHNNAKLRAFLDRFGFDYEFVSASERYNSGAFDEGLRKVLRGFEAIQAVMLPTLREERRATYSPVLPVSPKSGIVLQVPIEVVDAEAGIIRFEDEGEVIEHCIFGGKAKLQWKVDWAMRWAELGVDYEMCGKDLTDSVTQSGKIVKILGARKPEGMIYELFLDANGEKISKSKGNGLTIEEWLEYGTEESLGHYLYANPKSAKQLHVGVIPRAVDEYWQFREKLPAQPVEQQLGNPAWHLLGANGGHDTETGLPDGSGDSLPVTFGLLLNLVGVLGAKATRDQVWAYLANYVEDAQAENYPELDALVTAALAYNEAFVAPTLSRRAPEANEAEALKALDADLAGFAEDTPAEDMQTAVYEIGKREEFGFGNLRDWFRALYETLLGSSQGPRMGSFIALYGVANTRRLIAEALERA</sequence>
<dbReference type="GO" id="GO:0004824">
    <property type="term" value="F:lysine-tRNA ligase activity"/>
    <property type="evidence" value="ECO:0007669"/>
    <property type="project" value="UniProtKB-UniRule"/>
</dbReference>
<evidence type="ECO:0000256" key="2">
    <source>
        <dbReference type="ARBA" id="ARBA00005594"/>
    </source>
</evidence>
<comment type="subcellular location">
    <subcellularLocation>
        <location evidence="1 10">Cytoplasm</location>
    </subcellularLocation>
</comment>